<dbReference type="SUPFAM" id="SSF52058">
    <property type="entry name" value="L domain-like"/>
    <property type="match status" value="1"/>
</dbReference>
<keyword evidence="1" id="KW-1133">Transmembrane helix</keyword>
<dbReference type="VEuPathDB" id="AmoebaDB:EIN_097010"/>
<dbReference type="InterPro" id="IPR032675">
    <property type="entry name" value="LRR_dom_sf"/>
</dbReference>
<dbReference type="InterPro" id="IPR001611">
    <property type="entry name" value="Leu-rich_rpt"/>
</dbReference>
<dbReference type="PANTHER" id="PTHR10662:SF22">
    <property type="entry name" value="NUCLEAR RNA EXPORT FACTOR 1"/>
    <property type="match status" value="1"/>
</dbReference>
<keyword evidence="1" id="KW-0472">Membrane</keyword>
<dbReference type="RefSeq" id="XP_004254205.1">
    <property type="nucleotide sequence ID" value="XM_004254157.1"/>
</dbReference>
<evidence type="ECO:0000256" key="1">
    <source>
        <dbReference type="SAM" id="Phobius"/>
    </source>
</evidence>
<dbReference type="KEGG" id="eiv:EIN_097010"/>
<keyword evidence="1" id="KW-0812">Transmembrane</keyword>
<dbReference type="GO" id="GO:0003723">
    <property type="term" value="F:RNA binding"/>
    <property type="evidence" value="ECO:0007669"/>
    <property type="project" value="TreeGrafter"/>
</dbReference>
<evidence type="ECO:0000259" key="2">
    <source>
        <dbReference type="Pfam" id="PF24048"/>
    </source>
</evidence>
<keyword evidence="4" id="KW-1185">Reference proteome</keyword>
<dbReference type="GO" id="GO:0005634">
    <property type="term" value="C:nucleus"/>
    <property type="evidence" value="ECO:0007669"/>
    <property type="project" value="TreeGrafter"/>
</dbReference>
<dbReference type="Proteomes" id="UP000014680">
    <property type="component" value="Unassembled WGS sequence"/>
</dbReference>
<dbReference type="InterPro" id="IPR057125">
    <property type="entry name" value="NXF1/2/3/5-like_LRR"/>
</dbReference>
<dbReference type="Pfam" id="PF24048">
    <property type="entry name" value="LRR_NXF1-5"/>
    <property type="match status" value="1"/>
</dbReference>
<sequence>MDLQWMEELKQRARRLKDPKAFKIKVIITGFIGTQIELAMWLNQRFEEDFYRKFPIFKLPTEVWYIEPYGEELIERILAADGKSEYRNSFISLTPQPLRTKTNELKPVVLELIRRWYNTSTQLLCINNLAQKLKECGWKNGFDKITFANTLKMLGEQIPMTLGVDCHSNQLNSLEPLRNLTLFFPSLQLLDLRENNIQTLDQLGYIKGLQLIEIDLNGNPIITQNGFIAFDSS</sequence>
<evidence type="ECO:0000313" key="4">
    <source>
        <dbReference type="Proteomes" id="UP000014680"/>
    </source>
</evidence>
<accession>A0A0A1U0L6</accession>
<proteinExistence type="predicted"/>
<dbReference type="AlphaFoldDB" id="A0A0A1U0L6"/>
<reference evidence="3 4" key="1">
    <citation type="submission" date="2012-10" db="EMBL/GenBank/DDBJ databases">
        <authorList>
            <person name="Zafar N."/>
            <person name="Inman J."/>
            <person name="Hall N."/>
            <person name="Lorenzi H."/>
            <person name="Caler E."/>
        </authorList>
    </citation>
    <scope>NUCLEOTIDE SEQUENCE [LARGE SCALE GENOMIC DNA]</scope>
    <source>
        <strain evidence="3 4">IP1</strain>
    </source>
</reference>
<name>A0A0A1U0L6_ENTIV</name>
<dbReference type="PANTHER" id="PTHR10662">
    <property type="entry name" value="NUCLEAR RNA EXPORT FACTOR"/>
    <property type="match status" value="1"/>
</dbReference>
<protein>
    <recommendedName>
        <fullName evidence="2">NXF1/2/3/5-like leucine-rich repeat domain-containing protein</fullName>
    </recommendedName>
</protein>
<dbReference type="EMBL" id="KB206860">
    <property type="protein sequence ID" value="ELP87434.1"/>
    <property type="molecule type" value="Genomic_DNA"/>
</dbReference>
<dbReference type="GO" id="GO:0016973">
    <property type="term" value="P:poly(A)+ mRNA export from nucleus"/>
    <property type="evidence" value="ECO:0007669"/>
    <property type="project" value="TreeGrafter"/>
</dbReference>
<dbReference type="GeneID" id="14886284"/>
<dbReference type="OrthoDB" id="25872at2759"/>
<dbReference type="PROSITE" id="PS51450">
    <property type="entry name" value="LRR"/>
    <property type="match status" value="1"/>
</dbReference>
<organism evidence="3 4">
    <name type="scientific">Entamoeba invadens IP1</name>
    <dbReference type="NCBI Taxonomy" id="370355"/>
    <lineage>
        <taxon>Eukaryota</taxon>
        <taxon>Amoebozoa</taxon>
        <taxon>Evosea</taxon>
        <taxon>Archamoebae</taxon>
        <taxon>Mastigamoebida</taxon>
        <taxon>Entamoebidae</taxon>
        <taxon>Entamoeba</taxon>
    </lineage>
</organism>
<dbReference type="InterPro" id="IPR030217">
    <property type="entry name" value="NXF_fam"/>
</dbReference>
<dbReference type="Gene3D" id="3.80.10.10">
    <property type="entry name" value="Ribonuclease Inhibitor"/>
    <property type="match status" value="1"/>
</dbReference>
<feature type="domain" description="NXF1/2/3/5-like leucine-rich repeat" evidence="2">
    <location>
        <begin position="145"/>
        <end position="223"/>
    </location>
</feature>
<feature type="transmembrane region" description="Helical" evidence="1">
    <location>
        <begin position="21"/>
        <end position="42"/>
    </location>
</feature>
<gene>
    <name evidence="3" type="ORF">EIN_097010</name>
</gene>
<evidence type="ECO:0000313" key="3">
    <source>
        <dbReference type="EMBL" id="ELP87434.1"/>
    </source>
</evidence>